<name>A0A1H3H9E7_9RHOB</name>
<evidence type="ECO:0000256" key="2">
    <source>
        <dbReference type="ARBA" id="ARBA00012438"/>
    </source>
</evidence>
<evidence type="ECO:0000256" key="7">
    <source>
        <dbReference type="ARBA" id="ARBA00022643"/>
    </source>
</evidence>
<dbReference type="GO" id="GO:0005524">
    <property type="term" value="F:ATP binding"/>
    <property type="evidence" value="ECO:0007669"/>
    <property type="project" value="UniProtKB-KW"/>
</dbReference>
<evidence type="ECO:0000256" key="8">
    <source>
        <dbReference type="ARBA" id="ARBA00022679"/>
    </source>
</evidence>
<dbReference type="PANTHER" id="PTHR41523:SF8">
    <property type="entry name" value="ETHYLENE RESPONSE SENSOR PROTEIN"/>
    <property type="match status" value="1"/>
</dbReference>
<evidence type="ECO:0000259" key="16">
    <source>
        <dbReference type="PROSITE" id="PS50112"/>
    </source>
</evidence>
<evidence type="ECO:0000313" key="18">
    <source>
        <dbReference type="EMBL" id="SDY11404.1"/>
    </source>
</evidence>
<dbReference type="InterPro" id="IPR011102">
    <property type="entry name" value="Sig_transdc_His_kinase_HWE"/>
</dbReference>
<dbReference type="GO" id="GO:0004673">
    <property type="term" value="F:protein histidine kinase activity"/>
    <property type="evidence" value="ECO:0007669"/>
    <property type="project" value="UniProtKB-EC"/>
</dbReference>
<keyword evidence="13" id="KW-0157">Chromophore</keyword>
<dbReference type="SUPFAM" id="SSF55874">
    <property type="entry name" value="ATPase domain of HSP90 chaperone/DNA topoisomerase II/histidine kinase"/>
    <property type="match status" value="1"/>
</dbReference>
<keyword evidence="5" id="KW-0716">Sensory transduction</keyword>
<dbReference type="GO" id="GO:0009881">
    <property type="term" value="F:photoreceptor activity"/>
    <property type="evidence" value="ECO:0007669"/>
    <property type="project" value="UniProtKB-KW"/>
</dbReference>
<dbReference type="SMART" id="SM00091">
    <property type="entry name" value="PAS"/>
    <property type="match status" value="3"/>
</dbReference>
<evidence type="ECO:0000256" key="5">
    <source>
        <dbReference type="ARBA" id="ARBA00022606"/>
    </source>
</evidence>
<evidence type="ECO:0000313" key="19">
    <source>
        <dbReference type="Proteomes" id="UP000199286"/>
    </source>
</evidence>
<keyword evidence="3" id="KW-0600">Photoreceptor protein</keyword>
<dbReference type="RefSeq" id="WP_089880497.1">
    <property type="nucleotide sequence ID" value="NZ_FNPF01000003.1"/>
</dbReference>
<dbReference type="SMART" id="SM00086">
    <property type="entry name" value="PAC"/>
    <property type="match status" value="2"/>
</dbReference>
<dbReference type="SMART" id="SM00911">
    <property type="entry name" value="HWE_HK"/>
    <property type="match status" value="1"/>
</dbReference>
<evidence type="ECO:0000256" key="11">
    <source>
        <dbReference type="ARBA" id="ARBA00022777"/>
    </source>
</evidence>
<keyword evidence="15" id="KW-0675">Receptor</keyword>
<dbReference type="EC" id="2.7.13.3" evidence="2"/>
<evidence type="ECO:0000256" key="3">
    <source>
        <dbReference type="ARBA" id="ARBA00022543"/>
    </source>
</evidence>
<reference evidence="18 19" key="1">
    <citation type="submission" date="2016-10" db="EMBL/GenBank/DDBJ databases">
        <authorList>
            <person name="de Groot N.N."/>
        </authorList>
    </citation>
    <scope>NUCLEOTIDE SEQUENCE [LARGE SCALE GENOMIC DNA]</scope>
    <source>
        <strain evidence="18 19">DSM 26880</strain>
    </source>
</reference>
<keyword evidence="10" id="KW-0547">Nucleotide-binding</keyword>
<sequence length="598" mass="66336">MTENSKELVRLGSGQTIDSVLAFIGLLTPEGRLLEVNDPVLAVSGIQRSDVVGQLFWDCDWWTYDQTVREQVRDAVQRARAGQTVRYDTGVRVADGTLLDIDFQIAPYRDTNGDLIALIPSAVDISGRRAVERALRASSQALHDVVRHAPFGVILVGGDFRIELVSAGAEKALAGEMPIIGRDLGAVMRQAWAEPFASEVVDIYRRVLETGEPYATPGMAERRTGGTFEAYDWRVERITTADGRPGLVCYFYDLSERDRIEAALIRSETMFRATFENAAIGMAHVARDGSWLRVNSKLCEIAGYSKAELERGRFQDITAPEDLDGDLECMQEILDGRRDEYAMEKRYVRGDGTQVWINLTVGCVRDNAGEVEYLIACVEDISAQKKADAHRQILVEELNHRVKNILSTVLSVSSQTIRASRDLEDFRSRFGGRLQAISRTHDSIFDSDGGIAQLHDLIEGQFETYVSEVGRRIRASGPPVALNAAQANAVGLLVHELLTNAMKYGALASEDGHIDITWRTRSGERSATEVDLVWVESGARDVTEPTHTGFGTKLIETTVVRTLGGTLERDYRRDGLRCSMTLQISRHDETDESAHRLG</sequence>
<evidence type="ECO:0000256" key="13">
    <source>
        <dbReference type="ARBA" id="ARBA00022991"/>
    </source>
</evidence>
<dbReference type="PROSITE" id="PS50113">
    <property type="entry name" value="PAC"/>
    <property type="match status" value="2"/>
</dbReference>
<keyword evidence="8" id="KW-0808">Transferase</keyword>
<dbReference type="InterPro" id="IPR000014">
    <property type="entry name" value="PAS"/>
</dbReference>
<protein>
    <recommendedName>
        <fullName evidence="2">histidine kinase</fullName>
        <ecNumber evidence="2">2.7.13.3</ecNumber>
    </recommendedName>
</protein>
<dbReference type="Proteomes" id="UP000199286">
    <property type="component" value="Unassembled WGS sequence"/>
</dbReference>
<dbReference type="Gene3D" id="3.30.565.10">
    <property type="entry name" value="Histidine kinase-like ATPase, C-terminal domain"/>
    <property type="match status" value="1"/>
</dbReference>
<keyword evidence="6" id="KW-0285">Flavoprotein</keyword>
<accession>A0A1H3H9E7</accession>
<dbReference type="STRING" id="321339.SAMN05444340_103275"/>
<keyword evidence="12" id="KW-0067">ATP-binding</keyword>
<dbReference type="OrthoDB" id="9816309at2"/>
<dbReference type="NCBIfam" id="TIGR00229">
    <property type="entry name" value="sensory_box"/>
    <property type="match status" value="2"/>
</dbReference>
<dbReference type="InterPro" id="IPR013656">
    <property type="entry name" value="PAS_4"/>
</dbReference>
<evidence type="ECO:0000256" key="12">
    <source>
        <dbReference type="ARBA" id="ARBA00022840"/>
    </source>
</evidence>
<dbReference type="InterPro" id="IPR000700">
    <property type="entry name" value="PAS-assoc_C"/>
</dbReference>
<feature type="domain" description="PAC" evidence="17">
    <location>
        <begin position="85"/>
        <end position="137"/>
    </location>
</feature>
<dbReference type="SUPFAM" id="SSF55785">
    <property type="entry name" value="PYP-like sensor domain (PAS domain)"/>
    <property type="match status" value="3"/>
</dbReference>
<evidence type="ECO:0000256" key="10">
    <source>
        <dbReference type="ARBA" id="ARBA00022741"/>
    </source>
</evidence>
<proteinExistence type="predicted"/>
<evidence type="ECO:0000256" key="15">
    <source>
        <dbReference type="ARBA" id="ARBA00023170"/>
    </source>
</evidence>
<keyword evidence="19" id="KW-1185">Reference proteome</keyword>
<keyword evidence="11" id="KW-0418">Kinase</keyword>
<dbReference type="AlphaFoldDB" id="A0A1H3H9E7"/>
<dbReference type="InterPro" id="IPR036890">
    <property type="entry name" value="HATPase_C_sf"/>
</dbReference>
<dbReference type="Pfam" id="PF08447">
    <property type="entry name" value="PAS_3"/>
    <property type="match status" value="1"/>
</dbReference>
<dbReference type="Pfam" id="PF07536">
    <property type="entry name" value="HWE_HK"/>
    <property type="match status" value="1"/>
</dbReference>
<dbReference type="CDD" id="cd00130">
    <property type="entry name" value="PAS"/>
    <property type="match status" value="2"/>
</dbReference>
<keyword evidence="7" id="KW-0288">FMN</keyword>
<evidence type="ECO:0000259" key="17">
    <source>
        <dbReference type="PROSITE" id="PS50113"/>
    </source>
</evidence>
<dbReference type="EMBL" id="FNPF01000003">
    <property type="protein sequence ID" value="SDY11404.1"/>
    <property type="molecule type" value="Genomic_DNA"/>
</dbReference>
<comment type="catalytic activity">
    <reaction evidence="1">
        <text>ATP + protein L-histidine = ADP + protein N-phospho-L-histidine.</text>
        <dbReference type="EC" id="2.7.13.3"/>
    </reaction>
</comment>
<dbReference type="PROSITE" id="PS50112">
    <property type="entry name" value="PAS"/>
    <property type="match status" value="1"/>
</dbReference>
<keyword evidence="4" id="KW-0597">Phosphoprotein</keyword>
<dbReference type="InterPro" id="IPR013655">
    <property type="entry name" value="PAS_fold_3"/>
</dbReference>
<dbReference type="InterPro" id="IPR001610">
    <property type="entry name" value="PAC"/>
</dbReference>
<evidence type="ECO:0000256" key="6">
    <source>
        <dbReference type="ARBA" id="ARBA00022630"/>
    </source>
</evidence>
<keyword evidence="14" id="KW-0843">Virulence</keyword>
<feature type="domain" description="PAC" evidence="17">
    <location>
        <begin position="341"/>
        <end position="393"/>
    </location>
</feature>
<dbReference type="InterPro" id="IPR035965">
    <property type="entry name" value="PAS-like_dom_sf"/>
</dbReference>
<dbReference type="PANTHER" id="PTHR41523">
    <property type="entry name" value="TWO-COMPONENT SYSTEM SENSOR PROTEIN"/>
    <property type="match status" value="1"/>
</dbReference>
<keyword evidence="9" id="KW-0677">Repeat</keyword>
<organism evidence="18 19">
    <name type="scientific">Citreimonas salinaria</name>
    <dbReference type="NCBI Taxonomy" id="321339"/>
    <lineage>
        <taxon>Bacteria</taxon>
        <taxon>Pseudomonadati</taxon>
        <taxon>Pseudomonadota</taxon>
        <taxon>Alphaproteobacteria</taxon>
        <taxon>Rhodobacterales</taxon>
        <taxon>Roseobacteraceae</taxon>
        <taxon>Citreimonas</taxon>
    </lineage>
</organism>
<dbReference type="Pfam" id="PF08448">
    <property type="entry name" value="PAS_4"/>
    <property type="match status" value="2"/>
</dbReference>
<evidence type="ECO:0000256" key="4">
    <source>
        <dbReference type="ARBA" id="ARBA00022553"/>
    </source>
</evidence>
<dbReference type="Gene3D" id="3.30.450.20">
    <property type="entry name" value="PAS domain"/>
    <property type="match status" value="3"/>
</dbReference>
<evidence type="ECO:0000256" key="1">
    <source>
        <dbReference type="ARBA" id="ARBA00000085"/>
    </source>
</evidence>
<gene>
    <name evidence="18" type="ORF">SAMN05444340_103275</name>
</gene>
<feature type="domain" description="PAS" evidence="16">
    <location>
        <begin position="267"/>
        <end position="337"/>
    </location>
</feature>
<evidence type="ECO:0000256" key="9">
    <source>
        <dbReference type="ARBA" id="ARBA00022737"/>
    </source>
</evidence>
<evidence type="ECO:0000256" key="14">
    <source>
        <dbReference type="ARBA" id="ARBA00023026"/>
    </source>
</evidence>